<dbReference type="EMBL" id="SMGR01000001">
    <property type="protein sequence ID" value="TCL09315.1"/>
    <property type="molecule type" value="Genomic_DNA"/>
</dbReference>
<protein>
    <submittedName>
        <fullName evidence="1">Uncharacterized protein</fullName>
    </submittedName>
</protein>
<accession>A0A4R1NMD8</accession>
<evidence type="ECO:0000313" key="2">
    <source>
        <dbReference type="Proteomes" id="UP000295673"/>
    </source>
</evidence>
<proteinExistence type="predicted"/>
<dbReference type="OrthoDB" id="7283678at2"/>
<sequence>MNPRHFMKMAMWAKRPPSQKRVILVFSVIAICLAVAAVEKIFGLEDMVPELNKTNTRVKITP</sequence>
<organism evidence="1 2">
    <name type="scientific">Shimia isoporae</name>
    <dbReference type="NCBI Taxonomy" id="647720"/>
    <lineage>
        <taxon>Bacteria</taxon>
        <taxon>Pseudomonadati</taxon>
        <taxon>Pseudomonadota</taxon>
        <taxon>Alphaproteobacteria</taxon>
        <taxon>Rhodobacterales</taxon>
        <taxon>Roseobacteraceae</taxon>
    </lineage>
</organism>
<dbReference type="AlphaFoldDB" id="A0A4R1NMD8"/>
<name>A0A4R1NMD8_9RHOB</name>
<evidence type="ECO:0000313" key="1">
    <source>
        <dbReference type="EMBL" id="TCL09315.1"/>
    </source>
</evidence>
<dbReference type="RefSeq" id="WP_132859360.1">
    <property type="nucleotide sequence ID" value="NZ_SMGR01000001.1"/>
</dbReference>
<gene>
    <name evidence="1" type="ORF">BXY66_1360</name>
</gene>
<keyword evidence="2" id="KW-1185">Reference proteome</keyword>
<comment type="caution">
    <text evidence="1">The sequence shown here is derived from an EMBL/GenBank/DDBJ whole genome shotgun (WGS) entry which is preliminary data.</text>
</comment>
<dbReference type="Proteomes" id="UP000295673">
    <property type="component" value="Unassembled WGS sequence"/>
</dbReference>
<reference evidence="1 2" key="1">
    <citation type="submission" date="2019-03" db="EMBL/GenBank/DDBJ databases">
        <title>Genomic Encyclopedia of Archaeal and Bacterial Type Strains, Phase II (KMG-II): from individual species to whole genera.</title>
        <authorList>
            <person name="Goeker M."/>
        </authorList>
    </citation>
    <scope>NUCLEOTIDE SEQUENCE [LARGE SCALE GENOMIC DNA]</scope>
    <source>
        <strain evidence="1 2">DSM 26433</strain>
    </source>
</reference>